<dbReference type="Proteomes" id="UP000078406">
    <property type="component" value="Unassembled WGS sequence"/>
</dbReference>
<proteinExistence type="predicted"/>
<accession>A0A177XWA2</accession>
<reference evidence="2 3" key="1">
    <citation type="journal article" date="2016" name="Syst. Appl. Microbiol.">
        <title>Vibrio bivalvicida sp. nov., a novel larval pathogen for bivalve molluscs reared in a hatchery.</title>
        <authorList>
            <person name="Dubert J."/>
            <person name="Romalde J.L."/>
            <person name="Prado S."/>
            <person name="Barja J.L."/>
        </authorList>
    </citation>
    <scope>NUCLEOTIDE SEQUENCE [LARGE SCALE GENOMIC DNA]</scope>
    <source>
        <strain evidence="2 3">605</strain>
    </source>
</reference>
<protein>
    <recommendedName>
        <fullName evidence="4">Adhesin</fullName>
    </recommendedName>
</protein>
<sequence length="142" mass="15781">MSKKSKALSYCFVSLSLFSASTFAKAKCTIEHYQPIDVASETKGGVLDEESGQFLIKEKPPMRCANITFSTSHTRDRVASQMQGSFEALYFDNQTSRSYSITFNQDQVKAGYIRIGPNNPAEAYVCFTTSDTPIKEISCDVE</sequence>
<dbReference type="RefSeq" id="WP_049846583.1">
    <property type="nucleotide sequence ID" value="NZ_LLEI02000053.1"/>
</dbReference>
<organism evidence="2 3">
    <name type="scientific">Vibrio bivalvicida</name>
    <dbReference type="NCBI Taxonomy" id="1276888"/>
    <lineage>
        <taxon>Bacteria</taxon>
        <taxon>Pseudomonadati</taxon>
        <taxon>Pseudomonadota</taxon>
        <taxon>Gammaproteobacteria</taxon>
        <taxon>Vibrionales</taxon>
        <taxon>Vibrionaceae</taxon>
        <taxon>Vibrio</taxon>
        <taxon>Vibrio oreintalis group</taxon>
    </lineage>
</organism>
<evidence type="ECO:0000256" key="1">
    <source>
        <dbReference type="SAM" id="SignalP"/>
    </source>
</evidence>
<dbReference type="EMBL" id="LLEI02000053">
    <property type="protein sequence ID" value="OAJ92867.1"/>
    <property type="molecule type" value="Genomic_DNA"/>
</dbReference>
<dbReference type="AlphaFoldDB" id="A0A177XWA2"/>
<name>A0A177XWA2_9VIBR</name>
<evidence type="ECO:0000313" key="2">
    <source>
        <dbReference type="EMBL" id="OAJ92867.1"/>
    </source>
</evidence>
<evidence type="ECO:0008006" key="4">
    <source>
        <dbReference type="Google" id="ProtNLM"/>
    </source>
</evidence>
<gene>
    <name evidence="2" type="ORF">APB76_16860</name>
</gene>
<keyword evidence="1" id="KW-0732">Signal</keyword>
<evidence type="ECO:0000313" key="3">
    <source>
        <dbReference type="Proteomes" id="UP000078406"/>
    </source>
</evidence>
<comment type="caution">
    <text evidence="2">The sequence shown here is derived from an EMBL/GenBank/DDBJ whole genome shotgun (WGS) entry which is preliminary data.</text>
</comment>
<feature type="signal peptide" evidence="1">
    <location>
        <begin position="1"/>
        <end position="26"/>
    </location>
</feature>
<feature type="chain" id="PRO_5008079154" description="Adhesin" evidence="1">
    <location>
        <begin position="27"/>
        <end position="142"/>
    </location>
</feature>